<feature type="chain" id="PRO_5046420999" description="Ig-like domain-containing protein" evidence="2">
    <location>
        <begin position="18"/>
        <end position="546"/>
    </location>
</feature>
<name>A0ABR3LIT4_9TELE</name>
<keyword evidence="5" id="KW-1185">Reference proteome</keyword>
<feature type="domain" description="Ig-like" evidence="3">
    <location>
        <begin position="29"/>
        <end position="110"/>
    </location>
</feature>
<keyword evidence="2" id="KW-0732">Signal</keyword>
<keyword evidence="1" id="KW-0472">Membrane</keyword>
<dbReference type="SUPFAM" id="SSF48726">
    <property type="entry name" value="Immunoglobulin"/>
    <property type="match status" value="2"/>
</dbReference>
<proteinExistence type="predicted"/>
<evidence type="ECO:0000313" key="4">
    <source>
        <dbReference type="EMBL" id="KAL1252797.1"/>
    </source>
</evidence>
<sequence length="546" mass="61184">MIVFLFVISSNIHVTTCSESSKLVVGQVGDRVTLPCKYDINTNGLLNVCWGRHQSWFSCENTVISSDGLQVTYRESNRFSLTSGLERGDVSLTIKAAQKKDAGMYVCRIEVPGLFNDISYNVYLFISNGLDPKRVISETQLVPTTANQEKQVYYVSDPTTLITELYIISEKTAADATDIYMDEAVAVVQTEDTMETFIINTIRVGAIVFIPGLIIALLLRLRRSREGTSCRRIQKSASLPSPTTTQRDMRERNLLIMTDLHSWLFASWILCYLTVSQCRDVIVQSFEGESVILPCKYDRKYHGKCEICWMTGDIPNMGCGTEIIGTDGDNVVRAKSDRYQLAGEIQHGDVSLKILNIEKTDSGKYGCRIHVPGLFNDEMYYVHLIVNDALIPTWETTTSTSEHETTGVFSTAVTEVETNTTQESSSFVSSTNAPERSTTELWLSDTTYEEFSFDHRESSSEKNKESANASAVIVPVLLLLLSLIVIAVILILKNKKKTRAVVDITQNSDNSVIYSNSGSSVGLYNREMAVENVYQIQTENEYEQWH</sequence>
<dbReference type="InterPro" id="IPR013106">
    <property type="entry name" value="Ig_V-set"/>
</dbReference>
<feature type="domain" description="Ig-like" evidence="3">
    <location>
        <begin position="287"/>
        <end position="369"/>
    </location>
</feature>
<keyword evidence="1" id="KW-0812">Transmembrane</keyword>
<dbReference type="Pfam" id="PF07686">
    <property type="entry name" value="V-set"/>
    <property type="match status" value="2"/>
</dbReference>
<dbReference type="SMART" id="SM00409">
    <property type="entry name" value="IG"/>
    <property type="match status" value="2"/>
</dbReference>
<feature type="signal peptide" evidence="2">
    <location>
        <begin position="1"/>
        <end position="17"/>
    </location>
</feature>
<evidence type="ECO:0000256" key="1">
    <source>
        <dbReference type="SAM" id="Phobius"/>
    </source>
</evidence>
<dbReference type="PROSITE" id="PS50835">
    <property type="entry name" value="IG_LIKE"/>
    <property type="match status" value="2"/>
</dbReference>
<organism evidence="4 5">
    <name type="scientific">Cirrhinus molitorella</name>
    <name type="common">mud carp</name>
    <dbReference type="NCBI Taxonomy" id="172907"/>
    <lineage>
        <taxon>Eukaryota</taxon>
        <taxon>Metazoa</taxon>
        <taxon>Chordata</taxon>
        <taxon>Craniata</taxon>
        <taxon>Vertebrata</taxon>
        <taxon>Euteleostomi</taxon>
        <taxon>Actinopterygii</taxon>
        <taxon>Neopterygii</taxon>
        <taxon>Teleostei</taxon>
        <taxon>Ostariophysi</taxon>
        <taxon>Cypriniformes</taxon>
        <taxon>Cyprinidae</taxon>
        <taxon>Labeoninae</taxon>
        <taxon>Labeonini</taxon>
        <taxon>Cirrhinus</taxon>
    </lineage>
</organism>
<feature type="transmembrane region" description="Helical" evidence="1">
    <location>
        <begin position="472"/>
        <end position="492"/>
    </location>
</feature>
<dbReference type="PANTHER" id="PTHR46608">
    <property type="entry name" value="T-CELL IMMUNOGLOBULIN AND MUCIN DOMAIN-CONTAINING PROTEIN 4"/>
    <property type="match status" value="1"/>
</dbReference>
<dbReference type="PANTHER" id="PTHR46608:SF3">
    <property type="entry name" value="T-CELL IMMUNOGLOBULIN AND MUCIN DOMAIN-CONTAINING PROTEIN 4"/>
    <property type="match status" value="1"/>
</dbReference>
<dbReference type="InterPro" id="IPR036179">
    <property type="entry name" value="Ig-like_dom_sf"/>
</dbReference>
<dbReference type="InterPro" id="IPR007110">
    <property type="entry name" value="Ig-like_dom"/>
</dbReference>
<evidence type="ECO:0000256" key="2">
    <source>
        <dbReference type="SAM" id="SignalP"/>
    </source>
</evidence>
<comment type="caution">
    <text evidence="4">The sequence shown here is derived from an EMBL/GenBank/DDBJ whole genome shotgun (WGS) entry which is preliminary data.</text>
</comment>
<gene>
    <name evidence="4" type="ORF">QQF64_017490</name>
</gene>
<keyword evidence="1" id="KW-1133">Transmembrane helix</keyword>
<dbReference type="InterPro" id="IPR003599">
    <property type="entry name" value="Ig_sub"/>
</dbReference>
<dbReference type="Gene3D" id="2.60.40.10">
    <property type="entry name" value="Immunoglobulins"/>
    <property type="match status" value="2"/>
</dbReference>
<protein>
    <recommendedName>
        <fullName evidence="3">Ig-like domain-containing protein</fullName>
    </recommendedName>
</protein>
<reference evidence="4 5" key="1">
    <citation type="submission" date="2023-09" db="EMBL/GenBank/DDBJ databases">
        <authorList>
            <person name="Wang M."/>
        </authorList>
    </citation>
    <scope>NUCLEOTIDE SEQUENCE [LARGE SCALE GENOMIC DNA]</scope>
    <source>
        <strain evidence="4">GT-2023</strain>
        <tissue evidence="4">Liver</tissue>
    </source>
</reference>
<evidence type="ECO:0000259" key="3">
    <source>
        <dbReference type="PROSITE" id="PS50835"/>
    </source>
</evidence>
<dbReference type="InterPro" id="IPR013783">
    <property type="entry name" value="Ig-like_fold"/>
</dbReference>
<accession>A0ABR3LIT4</accession>
<dbReference type="EMBL" id="JAYMGO010000021">
    <property type="protein sequence ID" value="KAL1252797.1"/>
    <property type="molecule type" value="Genomic_DNA"/>
</dbReference>
<feature type="transmembrane region" description="Helical" evidence="1">
    <location>
        <begin position="197"/>
        <end position="219"/>
    </location>
</feature>
<evidence type="ECO:0000313" key="5">
    <source>
        <dbReference type="Proteomes" id="UP001558613"/>
    </source>
</evidence>
<dbReference type="Proteomes" id="UP001558613">
    <property type="component" value="Unassembled WGS sequence"/>
</dbReference>
<feature type="transmembrane region" description="Helical" evidence="1">
    <location>
        <begin position="254"/>
        <end position="275"/>
    </location>
</feature>